<accession>A0A974VYQ2</accession>
<reference evidence="2 3" key="1">
    <citation type="journal article" date="2021" name="Microbiol. Resour. Announc.">
        <title>Complete Genome Sequences of Two Rhodococcus sp. Strains with Large and Linear Chromosomes, Isolated from Apple Rhizosphere.</title>
        <authorList>
            <person name="Benning S."/>
            <person name="Brugnone N."/>
            <person name="Siani R."/>
            <person name="Kublik S."/>
            <person name="Schloter M."/>
            <person name="Rad V."/>
        </authorList>
    </citation>
    <scope>NUCLEOTIDE SEQUENCE [LARGE SCALE GENOMIC DNA]</scope>
    <source>
        <strain evidence="2 3">R79</strain>
    </source>
</reference>
<dbReference type="Proteomes" id="UP000662986">
    <property type="component" value="Plasmid unnamed1"/>
</dbReference>
<sequence length="259" mass="26906">MGGAVEAEAAVDPRADRIEQLRRRMDAIPARSAGPPRIGRSDPRPVGEQPAAADIRTLPVAGPLAELLVHRGLVRGTVAQITGPASLHASLLAAVTGSGHWAAVVGDPTLGLLAAVEMGADLNRCAIIRDPGDDPIAIAAVLVDGLDLVLVSLGDRDISPSRVRAVTARVRRAGAVLAVDGRWPNVDVRLRAEVAGYHGLAAGRGRVTGLDLDVEAITRGHRPRRARVTVAGCGGHVEWTTATRNPVAPSPAPELRVAQ</sequence>
<feature type="region of interest" description="Disordered" evidence="1">
    <location>
        <begin position="22"/>
        <end position="49"/>
    </location>
</feature>
<evidence type="ECO:0000313" key="2">
    <source>
        <dbReference type="EMBL" id="QSE88050.1"/>
    </source>
</evidence>
<geneLocation type="plasmid" evidence="2 3">
    <name>unnamed1</name>
</geneLocation>
<reference evidence="2 3" key="2">
    <citation type="journal article" date="2022" name="Arch. Microbiol.">
        <title>Rhodococcus pseudokoreensis sp. nov. isolated from the rhizosphere of young M26 apple rootstocks.</title>
        <authorList>
            <person name="Kampfer P."/>
            <person name="Glaeser S.P."/>
            <person name="Blom J."/>
            <person name="Wolf J."/>
            <person name="Benning S."/>
            <person name="Schloter M."/>
            <person name="Neumann-Schaal M."/>
        </authorList>
    </citation>
    <scope>NUCLEOTIDE SEQUENCE [LARGE SCALE GENOMIC DNA]</scope>
    <source>
        <strain evidence="2 3">R79</strain>
    </source>
</reference>
<dbReference type="EMBL" id="CP070618">
    <property type="protein sequence ID" value="QSE88050.1"/>
    <property type="molecule type" value="Genomic_DNA"/>
</dbReference>
<dbReference type="RefSeq" id="WP_206004812.1">
    <property type="nucleotide sequence ID" value="NZ_CP070618.1"/>
</dbReference>
<proteinExistence type="predicted"/>
<gene>
    <name evidence="2" type="ORF">JWS13_05175</name>
</gene>
<keyword evidence="2" id="KW-0614">Plasmid</keyword>
<name>A0A974VYQ2_9NOCA</name>
<evidence type="ECO:0000256" key="1">
    <source>
        <dbReference type="SAM" id="MobiDB-lite"/>
    </source>
</evidence>
<evidence type="ECO:0000313" key="3">
    <source>
        <dbReference type="Proteomes" id="UP000662986"/>
    </source>
</evidence>
<keyword evidence="3" id="KW-1185">Reference proteome</keyword>
<protein>
    <submittedName>
        <fullName evidence="2">Uncharacterized protein</fullName>
    </submittedName>
</protein>
<organism evidence="2 3">
    <name type="scientific">Rhodococcus pseudokoreensis</name>
    <dbReference type="NCBI Taxonomy" id="2811421"/>
    <lineage>
        <taxon>Bacteria</taxon>
        <taxon>Bacillati</taxon>
        <taxon>Actinomycetota</taxon>
        <taxon>Actinomycetes</taxon>
        <taxon>Mycobacteriales</taxon>
        <taxon>Nocardiaceae</taxon>
        <taxon>Rhodococcus</taxon>
    </lineage>
</organism>